<evidence type="ECO:0000256" key="3">
    <source>
        <dbReference type="ARBA" id="ARBA00023004"/>
    </source>
</evidence>
<dbReference type="PROSITE" id="PS51257">
    <property type="entry name" value="PROKAR_LIPOPROTEIN"/>
    <property type="match status" value="1"/>
</dbReference>
<dbReference type="SFLD" id="SFLDS00029">
    <property type="entry name" value="Radical_SAM"/>
    <property type="match status" value="1"/>
</dbReference>
<dbReference type="GO" id="GO:0051536">
    <property type="term" value="F:iron-sulfur cluster binding"/>
    <property type="evidence" value="ECO:0007669"/>
    <property type="project" value="UniProtKB-KW"/>
</dbReference>
<dbReference type="Pfam" id="PF13353">
    <property type="entry name" value="Fer4_12"/>
    <property type="match status" value="1"/>
</dbReference>
<dbReference type="PROSITE" id="PS51918">
    <property type="entry name" value="RADICAL_SAM"/>
    <property type="match status" value="1"/>
</dbReference>
<dbReference type="OrthoDB" id="3036033at2"/>
<dbReference type="InterPro" id="IPR058240">
    <property type="entry name" value="rSAM_sf"/>
</dbReference>
<dbReference type="GO" id="GO:0046872">
    <property type="term" value="F:metal ion binding"/>
    <property type="evidence" value="ECO:0007669"/>
    <property type="project" value="UniProtKB-KW"/>
</dbReference>
<dbReference type="Gene3D" id="3.20.20.70">
    <property type="entry name" value="Aldolase class I"/>
    <property type="match status" value="1"/>
</dbReference>
<evidence type="ECO:0000313" key="7">
    <source>
        <dbReference type="Proteomes" id="UP000199687"/>
    </source>
</evidence>
<feature type="domain" description="Radical SAM core" evidence="5">
    <location>
        <begin position="14"/>
        <end position="217"/>
    </location>
</feature>
<dbReference type="Proteomes" id="UP000199687">
    <property type="component" value="Unassembled WGS sequence"/>
</dbReference>
<dbReference type="InterPro" id="IPR007197">
    <property type="entry name" value="rSAM"/>
</dbReference>
<dbReference type="RefSeq" id="WP_089740456.1">
    <property type="nucleotide sequence ID" value="NZ_FOGL01000007.1"/>
</dbReference>
<dbReference type="GO" id="GO:0016829">
    <property type="term" value="F:lyase activity"/>
    <property type="evidence" value="ECO:0007669"/>
    <property type="project" value="UniProtKB-KW"/>
</dbReference>
<dbReference type="STRING" id="531814.SAMN04487944_10749"/>
<dbReference type="InterPro" id="IPR013785">
    <property type="entry name" value="Aldolase_TIM"/>
</dbReference>
<reference evidence="6 7" key="1">
    <citation type="submission" date="2016-10" db="EMBL/GenBank/DDBJ databases">
        <authorList>
            <person name="de Groot N.N."/>
        </authorList>
    </citation>
    <scope>NUCLEOTIDE SEQUENCE [LARGE SCALE GENOMIC DNA]</scope>
    <source>
        <strain evidence="6 7">CGMCC 1.7727</strain>
    </source>
</reference>
<evidence type="ECO:0000256" key="4">
    <source>
        <dbReference type="ARBA" id="ARBA00023014"/>
    </source>
</evidence>
<keyword evidence="3" id="KW-0408">Iron</keyword>
<evidence type="ECO:0000256" key="1">
    <source>
        <dbReference type="ARBA" id="ARBA00022691"/>
    </source>
</evidence>
<protein>
    <submittedName>
        <fullName evidence="6">Pyruvate-formate lyase-activating enzyme</fullName>
    </submittedName>
</protein>
<gene>
    <name evidence="6" type="ORF">SAMN04487944_10749</name>
</gene>
<dbReference type="CDD" id="cd01653">
    <property type="entry name" value="GATase1"/>
    <property type="match status" value="1"/>
</dbReference>
<keyword evidence="4" id="KW-0411">Iron-sulfur</keyword>
<sequence length="217" mass="25481">MKFYNNFIRTFTDLPDHTTLLVHSLSGCLLHCYGCHNYEEIVANTPKQYKTEEELLNYLEKSGFLFDAIMFSGGEFLIDKVSEIEKLLQQVRNIFNGKIIITTCGVYPDKIKKLLTENLADGFHIDMKLPYHVLNAENDKQIFRDVMGITPNRRLIEKLLLSIDHVIEHNSSIDQIRTVKYPILADIFFDEIRNYVEERKDHFRSSVPYFLNEFMHP</sequence>
<organism evidence="6 7">
    <name type="scientific">Gracilibacillus ureilyticus</name>
    <dbReference type="NCBI Taxonomy" id="531814"/>
    <lineage>
        <taxon>Bacteria</taxon>
        <taxon>Bacillati</taxon>
        <taxon>Bacillota</taxon>
        <taxon>Bacilli</taxon>
        <taxon>Bacillales</taxon>
        <taxon>Bacillaceae</taxon>
        <taxon>Gracilibacillus</taxon>
    </lineage>
</organism>
<keyword evidence="6" id="KW-0670">Pyruvate</keyword>
<dbReference type="SUPFAM" id="SSF102114">
    <property type="entry name" value="Radical SAM enzymes"/>
    <property type="match status" value="1"/>
</dbReference>
<keyword evidence="6" id="KW-0456">Lyase</keyword>
<evidence type="ECO:0000259" key="5">
    <source>
        <dbReference type="PROSITE" id="PS51918"/>
    </source>
</evidence>
<dbReference type="AlphaFoldDB" id="A0A1H9QR28"/>
<proteinExistence type="predicted"/>
<keyword evidence="7" id="KW-1185">Reference proteome</keyword>
<evidence type="ECO:0000313" key="6">
    <source>
        <dbReference type="EMBL" id="SER62289.1"/>
    </source>
</evidence>
<dbReference type="EMBL" id="FOGL01000007">
    <property type="protein sequence ID" value="SER62289.1"/>
    <property type="molecule type" value="Genomic_DNA"/>
</dbReference>
<evidence type="ECO:0000256" key="2">
    <source>
        <dbReference type="ARBA" id="ARBA00022723"/>
    </source>
</evidence>
<accession>A0A1H9QR28</accession>
<keyword evidence="2" id="KW-0479">Metal-binding</keyword>
<name>A0A1H9QR28_9BACI</name>
<keyword evidence="1" id="KW-0949">S-adenosyl-L-methionine</keyword>